<gene>
    <name evidence="2" type="ORF">OH76DRAFT_688427</name>
</gene>
<reference evidence="2 3" key="1">
    <citation type="journal article" date="2018" name="Biotechnol. Biofuels">
        <title>Integrative visual omics of the white-rot fungus Polyporus brumalis exposes the biotechnological potential of its oxidative enzymes for delignifying raw plant biomass.</title>
        <authorList>
            <person name="Miyauchi S."/>
            <person name="Rancon A."/>
            <person name="Drula E."/>
            <person name="Hage H."/>
            <person name="Chaduli D."/>
            <person name="Favel A."/>
            <person name="Grisel S."/>
            <person name="Henrissat B."/>
            <person name="Herpoel-Gimbert I."/>
            <person name="Ruiz-Duenas F.J."/>
            <person name="Chevret D."/>
            <person name="Hainaut M."/>
            <person name="Lin J."/>
            <person name="Wang M."/>
            <person name="Pangilinan J."/>
            <person name="Lipzen A."/>
            <person name="Lesage-Meessen L."/>
            <person name="Navarro D."/>
            <person name="Riley R."/>
            <person name="Grigoriev I.V."/>
            <person name="Zhou S."/>
            <person name="Raouche S."/>
            <person name="Rosso M.N."/>
        </authorList>
    </citation>
    <scope>NUCLEOTIDE SEQUENCE [LARGE SCALE GENOMIC DNA]</scope>
    <source>
        <strain evidence="2 3">BRFM 1820</strain>
    </source>
</reference>
<feature type="compositionally biased region" description="Polar residues" evidence="1">
    <location>
        <begin position="51"/>
        <end position="60"/>
    </location>
</feature>
<accession>A0A371D620</accession>
<feature type="region of interest" description="Disordered" evidence="1">
    <location>
        <begin position="1"/>
        <end position="80"/>
    </location>
</feature>
<evidence type="ECO:0000313" key="3">
    <source>
        <dbReference type="Proteomes" id="UP000256964"/>
    </source>
</evidence>
<keyword evidence="3" id="KW-1185">Reference proteome</keyword>
<name>A0A371D620_9APHY</name>
<dbReference type="Proteomes" id="UP000256964">
    <property type="component" value="Unassembled WGS sequence"/>
</dbReference>
<evidence type="ECO:0000256" key="1">
    <source>
        <dbReference type="SAM" id="MobiDB-lite"/>
    </source>
</evidence>
<proteinExistence type="predicted"/>
<sequence length="106" mass="11737">MKSPCSSSPRAGPPNLPAPILPGGRGSYPFADPGKYRLRPLQQDRPRVPTSPCTPSTSYVVPSERNTCRARATQDRERRVGSPFNGRQLAQMHNPRCRTARLPVTR</sequence>
<organism evidence="2 3">
    <name type="scientific">Lentinus brumalis</name>
    <dbReference type="NCBI Taxonomy" id="2498619"/>
    <lineage>
        <taxon>Eukaryota</taxon>
        <taxon>Fungi</taxon>
        <taxon>Dikarya</taxon>
        <taxon>Basidiomycota</taxon>
        <taxon>Agaricomycotina</taxon>
        <taxon>Agaricomycetes</taxon>
        <taxon>Polyporales</taxon>
        <taxon>Polyporaceae</taxon>
        <taxon>Lentinus</taxon>
    </lineage>
</organism>
<feature type="compositionally biased region" description="Pro residues" evidence="1">
    <location>
        <begin position="11"/>
        <end position="20"/>
    </location>
</feature>
<evidence type="ECO:0000313" key="2">
    <source>
        <dbReference type="EMBL" id="RDX47977.1"/>
    </source>
</evidence>
<dbReference type="AlphaFoldDB" id="A0A371D620"/>
<dbReference type="EMBL" id="KZ857414">
    <property type="protein sequence ID" value="RDX47977.1"/>
    <property type="molecule type" value="Genomic_DNA"/>
</dbReference>
<protein>
    <submittedName>
        <fullName evidence="2">Uncharacterized protein</fullName>
    </submittedName>
</protein>